<dbReference type="Gene3D" id="3.40.1390.10">
    <property type="entry name" value="MurE/MurF, N-terminal domain"/>
    <property type="match status" value="1"/>
</dbReference>
<dbReference type="AlphaFoldDB" id="A0A917Q8P7"/>
<evidence type="ECO:0000256" key="7">
    <source>
        <dbReference type="ARBA" id="ARBA00022984"/>
    </source>
</evidence>
<evidence type="ECO:0000313" key="16">
    <source>
        <dbReference type="Proteomes" id="UP000600449"/>
    </source>
</evidence>
<dbReference type="NCBIfam" id="TIGR01143">
    <property type="entry name" value="murF"/>
    <property type="match status" value="1"/>
</dbReference>
<keyword evidence="5 10" id="KW-0067">ATP-binding</keyword>
<sequence>MTTETAPPLWTGEDARAATGAIPHGTPPARITGVSIDTRTLEPGDLFVAIVGETNDGHDYVAQAFAKGAAAALVAHDRAETLAGHGPLLAVEDTLRGLERLGRAARARTRAKIVAITGSVGKTGSKEALRLALSRSGRAHAAAASYNNHWGVPLTLARMPADTEFGIFEIGMNHAGEIAPLSRMVRPHVAIVTTVEAVHIENFRDIRGIADAKGEIFLGLEPGGVAVINRDNPFCERLTMLASASDAGRILTFGEDERADVRAVTIVTKPDLSIVDARVLGERLAYRIGMAGRHIALNSLALVAAAKALGVDVALSALALGDVDPPAGRGARKDLAVPGGTITLVDESYNANPASVRAALETLGQMELPWRGRRIAVLGDMLELGPDGPRQHREIAGVALSAGIDLVFTAGPLMKGLHGALPPERRGGWAETSDALAPTVLGALRPGDIVMIKGSRGVRTERIVKAIEERYSEAAAKTATPPAAAQAAGRG</sequence>
<dbReference type="GO" id="GO:0071555">
    <property type="term" value="P:cell wall organization"/>
    <property type="evidence" value="ECO:0007669"/>
    <property type="project" value="UniProtKB-KW"/>
</dbReference>
<keyword evidence="16" id="KW-1185">Reference proteome</keyword>
<comment type="subcellular location">
    <subcellularLocation>
        <location evidence="10 11">Cytoplasm</location>
    </subcellularLocation>
</comment>
<protein>
    <recommendedName>
        <fullName evidence="10 11">UDP-N-acetylmuramoyl-tripeptide--D-alanyl-D-alanine ligase</fullName>
        <ecNumber evidence="10 11">6.3.2.10</ecNumber>
    </recommendedName>
    <alternativeName>
        <fullName evidence="10">D-alanyl-D-alanine-adding enzyme</fullName>
    </alternativeName>
</protein>
<feature type="domain" description="Mur ligase C-terminal" evidence="13">
    <location>
        <begin position="342"/>
        <end position="456"/>
    </location>
</feature>
<keyword evidence="1 10" id="KW-0963">Cytoplasm</keyword>
<accession>A0A917Q8P7</accession>
<evidence type="ECO:0000256" key="5">
    <source>
        <dbReference type="ARBA" id="ARBA00022840"/>
    </source>
</evidence>
<dbReference type="NCBIfam" id="NF010693">
    <property type="entry name" value="PRK14093.1"/>
    <property type="match status" value="1"/>
</dbReference>
<keyword evidence="3 10" id="KW-0132">Cell division</keyword>
<evidence type="ECO:0000313" key="15">
    <source>
        <dbReference type="EMBL" id="GGK35742.1"/>
    </source>
</evidence>
<dbReference type="Pfam" id="PF02875">
    <property type="entry name" value="Mur_ligase_C"/>
    <property type="match status" value="1"/>
</dbReference>
<dbReference type="RefSeq" id="WP_188913071.1">
    <property type="nucleotide sequence ID" value="NZ_BMMF01000006.1"/>
</dbReference>
<gene>
    <name evidence="10 15" type="primary">murF</name>
    <name evidence="15" type="ORF">GCM10011322_23340</name>
</gene>
<dbReference type="InterPro" id="IPR004101">
    <property type="entry name" value="Mur_ligase_C"/>
</dbReference>
<dbReference type="Pfam" id="PF08245">
    <property type="entry name" value="Mur_ligase_M"/>
    <property type="match status" value="1"/>
</dbReference>
<dbReference type="InterPro" id="IPR035911">
    <property type="entry name" value="MurE/MurF_N"/>
</dbReference>
<keyword evidence="2 10" id="KW-0436">Ligase</keyword>
<dbReference type="PANTHER" id="PTHR43024">
    <property type="entry name" value="UDP-N-ACETYLMURAMOYL-TRIPEPTIDE--D-ALANYL-D-ALANINE LIGASE"/>
    <property type="match status" value="1"/>
</dbReference>
<comment type="caution">
    <text evidence="15">The sequence shown here is derived from an EMBL/GenBank/DDBJ whole genome shotgun (WGS) entry which is preliminary data.</text>
</comment>
<dbReference type="EC" id="6.3.2.10" evidence="10 11"/>
<reference evidence="15 16" key="1">
    <citation type="journal article" date="2014" name="Int. J. Syst. Evol. Microbiol.">
        <title>Complete genome sequence of Corynebacterium casei LMG S-19264T (=DSM 44701T), isolated from a smear-ripened cheese.</title>
        <authorList>
            <consortium name="US DOE Joint Genome Institute (JGI-PGF)"/>
            <person name="Walter F."/>
            <person name="Albersmeier A."/>
            <person name="Kalinowski J."/>
            <person name="Ruckert C."/>
        </authorList>
    </citation>
    <scope>NUCLEOTIDE SEQUENCE [LARGE SCALE GENOMIC DNA]</scope>
    <source>
        <strain evidence="15 16">CGMCC 1.9161</strain>
    </source>
</reference>
<dbReference type="InterPro" id="IPR036615">
    <property type="entry name" value="Mur_ligase_C_dom_sf"/>
</dbReference>
<evidence type="ECO:0000256" key="8">
    <source>
        <dbReference type="ARBA" id="ARBA00023306"/>
    </source>
</evidence>
<comment type="function">
    <text evidence="10 11">Involved in cell wall formation. Catalyzes the final step in the synthesis of UDP-N-acetylmuramoyl-pentapeptide, the precursor of murein.</text>
</comment>
<evidence type="ECO:0000256" key="10">
    <source>
        <dbReference type="HAMAP-Rule" id="MF_02019"/>
    </source>
</evidence>
<dbReference type="EMBL" id="BMMF01000006">
    <property type="protein sequence ID" value="GGK35742.1"/>
    <property type="molecule type" value="Genomic_DNA"/>
</dbReference>
<evidence type="ECO:0000256" key="9">
    <source>
        <dbReference type="ARBA" id="ARBA00023316"/>
    </source>
</evidence>
<dbReference type="InterPro" id="IPR013221">
    <property type="entry name" value="Mur_ligase_cen"/>
</dbReference>
<dbReference type="InterPro" id="IPR005863">
    <property type="entry name" value="UDP-N-AcMur_synth"/>
</dbReference>
<dbReference type="GO" id="GO:0005737">
    <property type="term" value="C:cytoplasm"/>
    <property type="evidence" value="ECO:0007669"/>
    <property type="project" value="UniProtKB-SubCell"/>
</dbReference>
<dbReference type="HAMAP" id="MF_02019">
    <property type="entry name" value="MurF"/>
    <property type="match status" value="1"/>
</dbReference>
<comment type="similarity">
    <text evidence="10">Belongs to the MurCDEF family. MurF subfamily.</text>
</comment>
<dbReference type="GO" id="GO:0047480">
    <property type="term" value="F:UDP-N-acetylmuramoyl-tripeptide-D-alanyl-D-alanine ligase activity"/>
    <property type="evidence" value="ECO:0007669"/>
    <property type="project" value="UniProtKB-UniRule"/>
</dbReference>
<keyword evidence="6 10" id="KW-0133">Cell shape</keyword>
<dbReference type="Pfam" id="PF01225">
    <property type="entry name" value="Mur_ligase"/>
    <property type="match status" value="1"/>
</dbReference>
<comment type="caution">
    <text evidence="10">Lacks conserved residue(s) required for the propagation of feature annotation.</text>
</comment>
<keyword evidence="8 10" id="KW-0131">Cell cycle</keyword>
<dbReference type="PANTHER" id="PTHR43024:SF1">
    <property type="entry name" value="UDP-N-ACETYLMURAMOYL-TRIPEPTIDE--D-ALANYL-D-ALANINE LIGASE"/>
    <property type="match status" value="1"/>
</dbReference>
<feature type="domain" description="Mur ligase N-terminal catalytic" evidence="12">
    <location>
        <begin position="30"/>
        <end position="78"/>
    </location>
</feature>
<dbReference type="Proteomes" id="UP000600449">
    <property type="component" value="Unassembled WGS sequence"/>
</dbReference>
<evidence type="ECO:0000259" key="14">
    <source>
        <dbReference type="Pfam" id="PF08245"/>
    </source>
</evidence>
<name>A0A917Q8P7_9HYPH</name>
<evidence type="ECO:0000259" key="13">
    <source>
        <dbReference type="Pfam" id="PF02875"/>
    </source>
</evidence>
<comment type="pathway">
    <text evidence="10 11">Cell wall biogenesis; peptidoglycan biosynthesis.</text>
</comment>
<evidence type="ECO:0000256" key="11">
    <source>
        <dbReference type="RuleBase" id="RU004136"/>
    </source>
</evidence>
<dbReference type="Gene3D" id="3.90.190.20">
    <property type="entry name" value="Mur ligase, C-terminal domain"/>
    <property type="match status" value="1"/>
</dbReference>
<evidence type="ECO:0000256" key="6">
    <source>
        <dbReference type="ARBA" id="ARBA00022960"/>
    </source>
</evidence>
<dbReference type="SUPFAM" id="SSF53244">
    <property type="entry name" value="MurD-like peptide ligases, peptide-binding domain"/>
    <property type="match status" value="1"/>
</dbReference>
<evidence type="ECO:0000256" key="3">
    <source>
        <dbReference type="ARBA" id="ARBA00022618"/>
    </source>
</evidence>
<evidence type="ECO:0000256" key="4">
    <source>
        <dbReference type="ARBA" id="ARBA00022741"/>
    </source>
</evidence>
<dbReference type="GO" id="GO:0005524">
    <property type="term" value="F:ATP binding"/>
    <property type="evidence" value="ECO:0007669"/>
    <property type="project" value="UniProtKB-UniRule"/>
</dbReference>
<evidence type="ECO:0000259" key="12">
    <source>
        <dbReference type="Pfam" id="PF01225"/>
    </source>
</evidence>
<feature type="domain" description="Mur ligase central" evidence="14">
    <location>
        <begin position="116"/>
        <end position="306"/>
    </location>
</feature>
<dbReference type="InterPro" id="IPR036565">
    <property type="entry name" value="Mur-like_cat_sf"/>
</dbReference>
<dbReference type="InterPro" id="IPR000713">
    <property type="entry name" value="Mur_ligase_N"/>
</dbReference>
<keyword evidence="4 10" id="KW-0547">Nucleotide-binding</keyword>
<dbReference type="Gene3D" id="3.40.1190.10">
    <property type="entry name" value="Mur-like, catalytic domain"/>
    <property type="match status" value="1"/>
</dbReference>
<evidence type="ECO:0000256" key="1">
    <source>
        <dbReference type="ARBA" id="ARBA00022490"/>
    </source>
</evidence>
<dbReference type="GO" id="GO:0008360">
    <property type="term" value="P:regulation of cell shape"/>
    <property type="evidence" value="ECO:0007669"/>
    <property type="project" value="UniProtKB-KW"/>
</dbReference>
<keyword evidence="9 10" id="KW-0961">Cell wall biogenesis/degradation</keyword>
<dbReference type="InterPro" id="IPR051046">
    <property type="entry name" value="MurCDEF_CellWall_CoF430Synth"/>
</dbReference>
<comment type="catalytic activity">
    <reaction evidence="10 11">
        <text>D-alanyl-D-alanine + UDP-N-acetyl-alpha-D-muramoyl-L-alanyl-gamma-D-glutamyl-meso-2,6-diaminopimelate + ATP = UDP-N-acetyl-alpha-D-muramoyl-L-alanyl-gamma-D-glutamyl-meso-2,6-diaminopimeloyl-D-alanyl-D-alanine + ADP + phosphate + H(+)</text>
        <dbReference type="Rhea" id="RHEA:28374"/>
        <dbReference type="ChEBI" id="CHEBI:15378"/>
        <dbReference type="ChEBI" id="CHEBI:30616"/>
        <dbReference type="ChEBI" id="CHEBI:43474"/>
        <dbReference type="ChEBI" id="CHEBI:57822"/>
        <dbReference type="ChEBI" id="CHEBI:61386"/>
        <dbReference type="ChEBI" id="CHEBI:83905"/>
        <dbReference type="ChEBI" id="CHEBI:456216"/>
        <dbReference type="EC" id="6.3.2.10"/>
    </reaction>
</comment>
<keyword evidence="7 10" id="KW-0573">Peptidoglycan synthesis</keyword>
<organism evidence="15 16">
    <name type="scientific">Salinarimonas ramus</name>
    <dbReference type="NCBI Taxonomy" id="690164"/>
    <lineage>
        <taxon>Bacteria</taxon>
        <taxon>Pseudomonadati</taxon>
        <taxon>Pseudomonadota</taxon>
        <taxon>Alphaproteobacteria</taxon>
        <taxon>Hyphomicrobiales</taxon>
        <taxon>Salinarimonadaceae</taxon>
        <taxon>Salinarimonas</taxon>
    </lineage>
</organism>
<proteinExistence type="inferred from homology"/>
<dbReference type="GO" id="GO:0051301">
    <property type="term" value="P:cell division"/>
    <property type="evidence" value="ECO:0007669"/>
    <property type="project" value="UniProtKB-KW"/>
</dbReference>
<evidence type="ECO:0000256" key="2">
    <source>
        <dbReference type="ARBA" id="ARBA00022598"/>
    </source>
</evidence>
<dbReference type="SUPFAM" id="SSF53623">
    <property type="entry name" value="MurD-like peptide ligases, catalytic domain"/>
    <property type="match status" value="1"/>
</dbReference>
<dbReference type="SUPFAM" id="SSF63418">
    <property type="entry name" value="MurE/MurF N-terminal domain"/>
    <property type="match status" value="1"/>
</dbReference>
<dbReference type="GO" id="GO:0009252">
    <property type="term" value="P:peptidoglycan biosynthetic process"/>
    <property type="evidence" value="ECO:0007669"/>
    <property type="project" value="UniProtKB-UniRule"/>
</dbReference>